<feature type="compositionally biased region" description="Acidic residues" evidence="6">
    <location>
        <begin position="35"/>
        <end position="45"/>
    </location>
</feature>
<keyword evidence="2" id="KW-0436">Ligase</keyword>
<name>A0A7E6FQG3_9MOLL</name>
<dbReference type="GO" id="GO:0015631">
    <property type="term" value="F:tubulin binding"/>
    <property type="evidence" value="ECO:0007669"/>
    <property type="project" value="TreeGrafter"/>
</dbReference>
<dbReference type="SUPFAM" id="SSF56059">
    <property type="entry name" value="Glutathione synthetase ATP-binding domain-like"/>
    <property type="match status" value="1"/>
</dbReference>
<feature type="region of interest" description="Disordered" evidence="6">
    <location>
        <begin position="568"/>
        <end position="588"/>
    </location>
</feature>
<keyword evidence="7" id="KW-1185">Reference proteome</keyword>
<reference evidence="8 9" key="1">
    <citation type="submission" date="2025-08" db="UniProtKB">
        <authorList>
            <consortium name="RefSeq"/>
        </authorList>
    </citation>
    <scope>IDENTIFICATION</scope>
</reference>
<dbReference type="GO" id="GO:0005524">
    <property type="term" value="F:ATP binding"/>
    <property type="evidence" value="ECO:0007669"/>
    <property type="project" value="UniProtKB-KW"/>
</dbReference>
<evidence type="ECO:0000256" key="5">
    <source>
        <dbReference type="ARBA" id="ARBA00022840"/>
    </source>
</evidence>
<feature type="compositionally biased region" description="Basic residues" evidence="6">
    <location>
        <begin position="579"/>
        <end position="588"/>
    </location>
</feature>
<proteinExistence type="inferred from homology"/>
<evidence type="ECO:0000313" key="8">
    <source>
        <dbReference type="RefSeq" id="XP_036369112.1"/>
    </source>
</evidence>
<dbReference type="GO" id="GO:0005874">
    <property type="term" value="C:microtubule"/>
    <property type="evidence" value="ECO:0007669"/>
    <property type="project" value="UniProtKB-KW"/>
</dbReference>
<comment type="similarity">
    <text evidence="1">Belongs to the tubulin--tyrosine ligase family.</text>
</comment>
<evidence type="ECO:0000256" key="3">
    <source>
        <dbReference type="ARBA" id="ARBA00022701"/>
    </source>
</evidence>
<feature type="compositionally biased region" description="Low complexity" evidence="6">
    <location>
        <begin position="13"/>
        <end position="26"/>
    </location>
</feature>
<feature type="region of interest" description="Disordered" evidence="6">
    <location>
        <begin position="1"/>
        <end position="54"/>
    </location>
</feature>
<evidence type="ECO:0000256" key="2">
    <source>
        <dbReference type="ARBA" id="ARBA00022598"/>
    </source>
</evidence>
<gene>
    <name evidence="8 9 10" type="primary">LOC115232355</name>
</gene>
<dbReference type="PANTHER" id="PTHR12241">
    <property type="entry name" value="TUBULIN POLYGLUTAMYLASE"/>
    <property type="match status" value="1"/>
</dbReference>
<dbReference type="PANTHER" id="PTHR12241:SF161">
    <property type="entry name" value="TUBULIN POLYGLUTAMYLASE TTLL6"/>
    <property type="match status" value="1"/>
</dbReference>
<sequence length="910" mass="104893">MAENYDNEDRLSAEASSCNSNCSEAGGSDHSDSLTESEAEDDADIDNLNTADNEEMLTLIDDDIPYLKPIKNEFPGEIEVSVGEEEEEYFGEDDSKDFITSNKKTSTKKKKKRRKKKWLSVSLASCKYEVVRRMTKKFGFKEVGENDDWILYWTDYSVALERVMDMKSYQKINHFPGMNEICRKDLLARNMTRMRKMFPKDYDIFPKTWCLPADYGDFQAFVRQKKNKTYILKPESGCQGKGIWVTKSIKDIKANEHMICQLYISKPFLIDGFKFDFRIYVLLTSCDPLRIFVFKDGLTRFATCRYCEPNTSNIDNVYMHLTNYSINKHSEDFVRDDNAGSKRRISTVNKYMRDHGYDVDKLWRDIDDVIVKTIISAHAVLRHNYRTCFQNHTKTSACFEILGIDVMLDKKLKPLIIEVNHSPSFNVDSALDKEIKSTLVGDTLALLNFGASNRRKCTEEERKRVKDRLLGRNVKKETKEEQEQAHEKYLESLDNYETTHLGNFRRIYPSEVSKKYDQFFQSSSSLFQETIAFKARSELVRQQREDLLKKQNENNEYITKIKKKDTNLNLRPESPMPKKQSKKHTGPYANKRKICALHKRKSMTKEEKFDVGYDSSKPDEIRDDEELIRVSALVQRDTLVRGLGVANIVYRLLNIHRNSETSPSHERHDKQLVVQVKPPVPLTSGSSSSSLVHCNNYQFTRSGEMHQITTSIHPGTTNLFINNFGNFSSTSTMPNEDQQVAVANNCNTFYSCHAKPRQHYFNMFGTVNKIVGGNKRVPATYNQLPRGYSTENPDLPSTFVVKESGKQFQYANRQLESYFHPTFSKPSTNKGFEECAQGHATVPNTISDLPKFSTSWSHSLMITSAPAPLIYKCSMLHTKPRHKQILAKKSKVTHGLYSAMRSYKRTTTPP</sequence>
<dbReference type="Proteomes" id="UP000515154">
    <property type="component" value="Linkage group LG2"/>
</dbReference>
<dbReference type="Gene3D" id="3.30.470.20">
    <property type="entry name" value="ATP-grasp fold, B domain"/>
    <property type="match status" value="1"/>
</dbReference>
<dbReference type="GO" id="GO:0000226">
    <property type="term" value="P:microtubule cytoskeleton organization"/>
    <property type="evidence" value="ECO:0007669"/>
    <property type="project" value="TreeGrafter"/>
</dbReference>
<keyword evidence="5" id="KW-0067">ATP-binding</keyword>
<evidence type="ECO:0000313" key="10">
    <source>
        <dbReference type="RefSeq" id="XP_036369117.1"/>
    </source>
</evidence>
<keyword evidence="4" id="KW-0547">Nucleotide-binding</keyword>
<evidence type="ECO:0000313" key="7">
    <source>
        <dbReference type="Proteomes" id="UP000515154"/>
    </source>
</evidence>
<evidence type="ECO:0000313" key="9">
    <source>
        <dbReference type="RefSeq" id="XP_036369114.1"/>
    </source>
</evidence>
<dbReference type="InterPro" id="IPR004344">
    <property type="entry name" value="TTL/TTLL_fam"/>
</dbReference>
<evidence type="ECO:0000256" key="1">
    <source>
        <dbReference type="ARBA" id="ARBA00006820"/>
    </source>
</evidence>
<dbReference type="RefSeq" id="XP_036369117.1">
    <property type="nucleotide sequence ID" value="XM_036513224.1"/>
</dbReference>
<organism evidence="7 8">
    <name type="scientific">Octopus sinensis</name>
    <name type="common">East Asian common octopus</name>
    <dbReference type="NCBI Taxonomy" id="2607531"/>
    <lineage>
        <taxon>Eukaryota</taxon>
        <taxon>Metazoa</taxon>
        <taxon>Spiralia</taxon>
        <taxon>Lophotrochozoa</taxon>
        <taxon>Mollusca</taxon>
        <taxon>Cephalopoda</taxon>
        <taxon>Coleoidea</taxon>
        <taxon>Octopodiformes</taxon>
        <taxon>Octopoda</taxon>
        <taxon>Incirrata</taxon>
        <taxon>Octopodidae</taxon>
        <taxon>Octopus</taxon>
    </lineage>
</organism>
<dbReference type="Pfam" id="PF03133">
    <property type="entry name" value="TTL"/>
    <property type="match status" value="1"/>
</dbReference>
<accession>A0A7E6FQG3</accession>
<dbReference type="GO" id="GO:0070740">
    <property type="term" value="F:tubulin-glutamic acid ligase activity"/>
    <property type="evidence" value="ECO:0007669"/>
    <property type="project" value="TreeGrafter"/>
</dbReference>
<dbReference type="GO" id="GO:0036064">
    <property type="term" value="C:ciliary basal body"/>
    <property type="evidence" value="ECO:0007669"/>
    <property type="project" value="TreeGrafter"/>
</dbReference>
<dbReference type="FunFam" id="3.30.470.20:FF:000009">
    <property type="entry name" value="tubulin polyglutamylase TTLL5 isoform X1"/>
    <property type="match status" value="1"/>
</dbReference>
<evidence type="ECO:0000256" key="4">
    <source>
        <dbReference type="ARBA" id="ARBA00022741"/>
    </source>
</evidence>
<dbReference type="RefSeq" id="XP_036369112.1">
    <property type="nucleotide sequence ID" value="XM_036513219.1"/>
</dbReference>
<dbReference type="RefSeq" id="XP_036369114.1">
    <property type="nucleotide sequence ID" value="XM_036513221.1"/>
</dbReference>
<keyword evidence="3" id="KW-0493">Microtubule</keyword>
<dbReference type="AlphaFoldDB" id="A0A7E6FQG3"/>
<evidence type="ECO:0000256" key="6">
    <source>
        <dbReference type="SAM" id="MobiDB-lite"/>
    </source>
</evidence>
<protein>
    <submittedName>
        <fullName evidence="8 9">Tubulin polyglutamylase ttll6-like isoform X1</fullName>
    </submittedName>
</protein>
<dbReference type="PROSITE" id="PS51221">
    <property type="entry name" value="TTL"/>
    <property type="match status" value="1"/>
</dbReference>